<gene>
    <name evidence="3" type="ORF">GSOID_T00007234001</name>
</gene>
<protein>
    <recommendedName>
        <fullName evidence="5">Sas10 C-terminal domain-containing protein</fullName>
    </recommendedName>
</protein>
<organism evidence="3">
    <name type="scientific">Oikopleura dioica</name>
    <name type="common">Tunicate</name>
    <dbReference type="NCBI Taxonomy" id="34765"/>
    <lineage>
        <taxon>Eukaryota</taxon>
        <taxon>Metazoa</taxon>
        <taxon>Chordata</taxon>
        <taxon>Tunicata</taxon>
        <taxon>Appendicularia</taxon>
        <taxon>Copelata</taxon>
        <taxon>Oikopleuridae</taxon>
        <taxon>Oikopleura</taxon>
    </lineage>
</organism>
<dbReference type="InParanoid" id="E4XX54"/>
<feature type="compositionally biased region" description="Basic residues" evidence="2">
    <location>
        <begin position="276"/>
        <end position="292"/>
    </location>
</feature>
<evidence type="ECO:0000256" key="1">
    <source>
        <dbReference type="ARBA" id="ARBA00010979"/>
    </source>
</evidence>
<dbReference type="EMBL" id="FN653267">
    <property type="protein sequence ID" value="CBY14248.1"/>
    <property type="molecule type" value="Genomic_DNA"/>
</dbReference>
<dbReference type="AlphaFoldDB" id="E4XX54"/>
<evidence type="ECO:0000313" key="3">
    <source>
        <dbReference type="EMBL" id="CBY14248.1"/>
    </source>
</evidence>
<dbReference type="PANTHER" id="PTHR13237:SF9">
    <property type="entry name" value="NEUROGUIDIN"/>
    <property type="match status" value="1"/>
</dbReference>
<name>E4XX54_OIKDI</name>
<evidence type="ECO:0000313" key="4">
    <source>
        <dbReference type="Proteomes" id="UP000001307"/>
    </source>
</evidence>
<evidence type="ECO:0000256" key="2">
    <source>
        <dbReference type="SAM" id="MobiDB-lite"/>
    </source>
</evidence>
<reference evidence="3" key="1">
    <citation type="journal article" date="2010" name="Science">
        <title>Plasticity of animal genome architecture unmasked by rapid evolution of a pelagic tunicate.</title>
        <authorList>
            <person name="Denoeud F."/>
            <person name="Henriet S."/>
            <person name="Mungpakdee S."/>
            <person name="Aury J.M."/>
            <person name="Da Silva C."/>
            <person name="Brinkmann H."/>
            <person name="Mikhaleva J."/>
            <person name="Olsen L.C."/>
            <person name="Jubin C."/>
            <person name="Canestro C."/>
            <person name="Bouquet J.M."/>
            <person name="Danks G."/>
            <person name="Poulain J."/>
            <person name="Campsteijn C."/>
            <person name="Adamski M."/>
            <person name="Cross I."/>
            <person name="Yadetie F."/>
            <person name="Muffato M."/>
            <person name="Louis A."/>
            <person name="Butcher S."/>
            <person name="Tsagkogeorga G."/>
            <person name="Konrad A."/>
            <person name="Singh S."/>
            <person name="Jensen M.F."/>
            <person name="Cong E.H."/>
            <person name="Eikeseth-Otteraa H."/>
            <person name="Noel B."/>
            <person name="Anthouard V."/>
            <person name="Porcel B.M."/>
            <person name="Kachouri-Lafond R."/>
            <person name="Nishino A."/>
            <person name="Ugolini M."/>
            <person name="Chourrout P."/>
            <person name="Nishida H."/>
            <person name="Aasland R."/>
            <person name="Huzurbazar S."/>
            <person name="Westhof E."/>
            <person name="Delsuc F."/>
            <person name="Lehrach H."/>
            <person name="Reinhardt R."/>
            <person name="Weissenbach J."/>
            <person name="Roy S.W."/>
            <person name="Artiguenave F."/>
            <person name="Postlethwait J.H."/>
            <person name="Manak J.R."/>
            <person name="Thompson E.M."/>
            <person name="Jaillon O."/>
            <person name="Du Pasquier L."/>
            <person name="Boudinot P."/>
            <person name="Liberles D.A."/>
            <person name="Volff J.N."/>
            <person name="Philippe H."/>
            <person name="Lenhard B."/>
            <person name="Roest Crollius H."/>
            <person name="Wincker P."/>
            <person name="Chourrout D."/>
        </authorList>
    </citation>
    <scope>NUCLEOTIDE SEQUENCE [LARGE SCALE GENOMIC DNA]</scope>
</reference>
<dbReference type="InterPro" id="IPR007146">
    <property type="entry name" value="Sas10/Utp3/C1D"/>
</dbReference>
<comment type="similarity">
    <text evidence="1">Belongs to the SAS10 family.</text>
</comment>
<dbReference type="GO" id="GO:0000462">
    <property type="term" value="P:maturation of SSU-rRNA from tricistronic rRNA transcript (SSU-rRNA, 5.8S rRNA, LSU-rRNA)"/>
    <property type="evidence" value="ECO:0007669"/>
    <property type="project" value="TreeGrafter"/>
</dbReference>
<feature type="compositionally biased region" description="Basic and acidic residues" evidence="2">
    <location>
        <begin position="240"/>
        <end position="259"/>
    </location>
</feature>
<dbReference type="OrthoDB" id="203440at2759"/>
<dbReference type="Pfam" id="PF04000">
    <property type="entry name" value="Sas10_Utp3"/>
    <property type="match status" value="1"/>
</dbReference>
<dbReference type="GO" id="GO:0032040">
    <property type="term" value="C:small-subunit processome"/>
    <property type="evidence" value="ECO:0007669"/>
    <property type="project" value="TreeGrafter"/>
</dbReference>
<accession>E4XX54</accession>
<feature type="region of interest" description="Disordered" evidence="2">
    <location>
        <begin position="193"/>
        <end position="217"/>
    </location>
</feature>
<keyword evidence="4" id="KW-1185">Reference proteome</keyword>
<dbReference type="PANTHER" id="PTHR13237">
    <property type="entry name" value="SOMETHING ABOUT SILENCING PROTEIN 10-RELATED"/>
    <property type="match status" value="1"/>
</dbReference>
<feature type="region of interest" description="Disordered" evidence="2">
    <location>
        <begin position="240"/>
        <end position="292"/>
    </location>
</feature>
<evidence type="ECO:0008006" key="5">
    <source>
        <dbReference type="Google" id="ProtNLM"/>
    </source>
</evidence>
<dbReference type="Proteomes" id="UP000001307">
    <property type="component" value="Unassembled WGS sequence"/>
</dbReference>
<proteinExistence type="inferred from homology"/>
<sequence>MTVNSVFEEDLPKYGALLNDIEHELEQISEVVKKVDSSIENELSNHKDGIELFGLKNSCMSMYLTDLLNVVGCQLSGVTISGSPLVDRLIEERVVMERIKPLEDKITYKTEKLTKMASGKMAEDDPLNQKPADIDDIDFGSDEGEMEDEERTAKKSTGKYVIPKNRQAFFDEPGTEKAEERSKRKAIRGAMADELMKDTDEPEEINTGELHQSGKMSARLLREEKEKKIFEENYMTRTRVEKRDRHKERDAMKKSELDTLTHFGDYSALTGAKGEPKRKKKKVVGGKSKKKR</sequence>